<dbReference type="InterPro" id="IPR036890">
    <property type="entry name" value="HATPase_C_sf"/>
</dbReference>
<keyword evidence="6 11" id="KW-0418">Kinase</keyword>
<keyword evidence="8" id="KW-0472">Membrane</keyword>
<feature type="domain" description="HAMP" evidence="10">
    <location>
        <begin position="373"/>
        <end position="427"/>
    </location>
</feature>
<dbReference type="EMBL" id="CP061800">
    <property type="protein sequence ID" value="QTA87147.1"/>
    <property type="molecule type" value="Genomic_DNA"/>
</dbReference>
<feature type="domain" description="Histidine kinase" evidence="9">
    <location>
        <begin position="476"/>
        <end position="707"/>
    </location>
</feature>
<evidence type="ECO:0000313" key="11">
    <source>
        <dbReference type="EMBL" id="QTA87147.1"/>
    </source>
</evidence>
<evidence type="ECO:0000259" key="9">
    <source>
        <dbReference type="PROSITE" id="PS50109"/>
    </source>
</evidence>
<feature type="coiled-coil region" evidence="7">
    <location>
        <begin position="412"/>
        <end position="460"/>
    </location>
</feature>
<dbReference type="Proteomes" id="UP000663722">
    <property type="component" value="Chromosome"/>
</dbReference>
<keyword evidence="8" id="KW-0812">Transmembrane</keyword>
<dbReference type="Gene3D" id="6.10.340.10">
    <property type="match status" value="1"/>
</dbReference>
<protein>
    <recommendedName>
        <fullName evidence="3">histidine kinase</fullName>
        <ecNumber evidence="3">2.7.13.3</ecNumber>
    </recommendedName>
</protein>
<keyword evidence="4" id="KW-0597">Phosphoprotein</keyword>
<dbReference type="InterPro" id="IPR003594">
    <property type="entry name" value="HATPase_dom"/>
</dbReference>
<comment type="subcellular location">
    <subcellularLocation>
        <location evidence="2">Membrane</location>
    </subcellularLocation>
</comment>
<keyword evidence="8" id="KW-1133">Transmembrane helix</keyword>
<dbReference type="CDD" id="cd06225">
    <property type="entry name" value="HAMP"/>
    <property type="match status" value="1"/>
</dbReference>
<dbReference type="GO" id="GO:0000155">
    <property type="term" value="F:phosphorelay sensor kinase activity"/>
    <property type="evidence" value="ECO:0007669"/>
    <property type="project" value="InterPro"/>
</dbReference>
<dbReference type="Pfam" id="PF02518">
    <property type="entry name" value="HATPase_c"/>
    <property type="match status" value="1"/>
</dbReference>
<dbReference type="InterPro" id="IPR004358">
    <property type="entry name" value="Sig_transdc_His_kin-like_C"/>
</dbReference>
<evidence type="ECO:0000259" key="10">
    <source>
        <dbReference type="PROSITE" id="PS50885"/>
    </source>
</evidence>
<dbReference type="Pfam" id="PF00672">
    <property type="entry name" value="HAMP"/>
    <property type="match status" value="1"/>
</dbReference>
<dbReference type="EC" id="2.7.13.3" evidence="3"/>
<sequence length="714" mass="80322">MQMNIRSKLLMFFIPLIVIPIAVTGYLAIYNSRSMFRESEKLSASIEQLQSSVSLAEDKISSVIESKTLLDFRFFSRHIRQNIELQVSNLKKIATTLAGADLVKSYIRADTEERKQISVQLKSLFANVIRNYNLLEISILDTAGQELLCAVTEPVPKIPPPDSDISPLSETMKDKSGAEWFQARVNDKEPFIHTMICFETVSDHFQPESVVSLTCPLGHKSLKNTPRDRITSGYLRLVMTVRQLTGFIITPDSDFHGQIILTDSEKVILAHTDPAMIGTIFDDFHPRLADYHIVSHKMLGGILNLHVLIWREKISQSSLVVRSLAGAVHERAVEARKTSLEIKKRIGNIEQQTIFITLFALLSAVAVVIFVSRKFSDPITRLSHAAIKIASGDLEVEPVVEKNASVEIVLLAKNFNKMRLNLKNQIDNLDRLVEERTGELQKANLALRESLEELHRTQNQLIQSGKMAALGNLVAGVAHEINTPVGIGVTAASLLEEKTSEMARAYSSGQLKRSDLEKYIKMARQSSTSILSNLERASELIQSFKQVAVDQSVEEKRRFRFKKYIDEVLLSLWPGYKRTGHTISVACPDDLFLYSYPGVFMQIITNMVVNSLVHGFEDIEQGNIQISVSKQEDMLHFRYSDNGKGMDEEHIRKIFDPFFTTKRARGGTGLGMHIVYNLVTQTLNGQIECSSIPGKGTDFFIRIQLEEENDVAKK</sequence>
<evidence type="ECO:0000313" key="12">
    <source>
        <dbReference type="Proteomes" id="UP000663722"/>
    </source>
</evidence>
<dbReference type="SMART" id="SM00304">
    <property type="entry name" value="HAMP"/>
    <property type="match status" value="1"/>
</dbReference>
<evidence type="ECO:0000256" key="7">
    <source>
        <dbReference type="SAM" id="Coils"/>
    </source>
</evidence>
<proteinExistence type="predicted"/>
<dbReference type="SUPFAM" id="SSF55874">
    <property type="entry name" value="ATPase domain of HSP90 chaperone/DNA topoisomerase II/histidine kinase"/>
    <property type="match status" value="1"/>
</dbReference>
<evidence type="ECO:0000256" key="4">
    <source>
        <dbReference type="ARBA" id="ARBA00022553"/>
    </source>
</evidence>
<dbReference type="AlphaFoldDB" id="A0A975GMW3"/>
<name>A0A975GMW3_9BACT</name>
<reference evidence="11" key="1">
    <citation type="journal article" date="2021" name="Microb. Physiol.">
        <title>Proteogenomic Insights into the Physiology of Marine, Sulfate-Reducing, Filamentous Desulfonema limicola and Desulfonema magnum.</title>
        <authorList>
            <person name="Schnaars V."/>
            <person name="Wohlbrand L."/>
            <person name="Scheve S."/>
            <person name="Hinrichs C."/>
            <person name="Reinhardt R."/>
            <person name="Rabus R."/>
        </authorList>
    </citation>
    <scope>NUCLEOTIDE SEQUENCE</scope>
    <source>
        <strain evidence="11">4be13</strain>
    </source>
</reference>
<dbReference type="InterPro" id="IPR036097">
    <property type="entry name" value="HisK_dim/P_sf"/>
</dbReference>
<dbReference type="Gene3D" id="1.10.287.130">
    <property type="match status" value="1"/>
</dbReference>
<organism evidence="11 12">
    <name type="scientific">Desulfonema magnum</name>
    <dbReference type="NCBI Taxonomy" id="45655"/>
    <lineage>
        <taxon>Bacteria</taxon>
        <taxon>Pseudomonadati</taxon>
        <taxon>Thermodesulfobacteriota</taxon>
        <taxon>Desulfobacteria</taxon>
        <taxon>Desulfobacterales</taxon>
        <taxon>Desulfococcaceae</taxon>
        <taxon>Desulfonema</taxon>
    </lineage>
</organism>
<dbReference type="PRINTS" id="PR00344">
    <property type="entry name" value="BCTRLSENSOR"/>
</dbReference>
<dbReference type="InterPro" id="IPR005467">
    <property type="entry name" value="His_kinase_dom"/>
</dbReference>
<dbReference type="KEGG" id="dmm:dnm_031760"/>
<gene>
    <name evidence="11" type="ORF">dnm_031760</name>
</gene>
<dbReference type="PANTHER" id="PTHR43065">
    <property type="entry name" value="SENSOR HISTIDINE KINASE"/>
    <property type="match status" value="1"/>
</dbReference>
<evidence type="ECO:0000256" key="8">
    <source>
        <dbReference type="SAM" id="Phobius"/>
    </source>
</evidence>
<dbReference type="InterPro" id="IPR003660">
    <property type="entry name" value="HAMP_dom"/>
</dbReference>
<keyword evidence="7" id="KW-0175">Coiled coil</keyword>
<dbReference type="Gene3D" id="3.30.565.10">
    <property type="entry name" value="Histidine kinase-like ATPase, C-terminal domain"/>
    <property type="match status" value="1"/>
</dbReference>
<evidence type="ECO:0000256" key="1">
    <source>
        <dbReference type="ARBA" id="ARBA00000085"/>
    </source>
</evidence>
<feature type="transmembrane region" description="Helical" evidence="8">
    <location>
        <begin position="9"/>
        <end position="29"/>
    </location>
</feature>
<dbReference type="GO" id="GO:0016020">
    <property type="term" value="C:membrane"/>
    <property type="evidence" value="ECO:0007669"/>
    <property type="project" value="UniProtKB-SubCell"/>
</dbReference>
<dbReference type="RefSeq" id="WP_207682471.1">
    <property type="nucleotide sequence ID" value="NZ_CP061800.1"/>
</dbReference>
<keyword evidence="5" id="KW-0808">Transferase</keyword>
<dbReference type="SUPFAM" id="SSF158472">
    <property type="entry name" value="HAMP domain-like"/>
    <property type="match status" value="1"/>
</dbReference>
<dbReference type="PROSITE" id="PS50109">
    <property type="entry name" value="HIS_KIN"/>
    <property type="match status" value="1"/>
</dbReference>
<evidence type="ECO:0000256" key="6">
    <source>
        <dbReference type="ARBA" id="ARBA00022777"/>
    </source>
</evidence>
<dbReference type="CDD" id="cd00082">
    <property type="entry name" value="HisKA"/>
    <property type="match status" value="1"/>
</dbReference>
<dbReference type="PANTHER" id="PTHR43065:SF47">
    <property type="match status" value="1"/>
</dbReference>
<feature type="transmembrane region" description="Helical" evidence="8">
    <location>
        <begin position="353"/>
        <end position="371"/>
    </location>
</feature>
<evidence type="ECO:0000256" key="5">
    <source>
        <dbReference type="ARBA" id="ARBA00022679"/>
    </source>
</evidence>
<evidence type="ECO:0000256" key="2">
    <source>
        <dbReference type="ARBA" id="ARBA00004370"/>
    </source>
</evidence>
<comment type="catalytic activity">
    <reaction evidence="1">
        <text>ATP + protein L-histidine = ADP + protein N-phospho-L-histidine.</text>
        <dbReference type="EC" id="2.7.13.3"/>
    </reaction>
</comment>
<dbReference type="SMART" id="SM00387">
    <property type="entry name" value="HATPase_c"/>
    <property type="match status" value="1"/>
</dbReference>
<keyword evidence="12" id="KW-1185">Reference proteome</keyword>
<accession>A0A975GMW3</accession>
<dbReference type="InterPro" id="IPR003661">
    <property type="entry name" value="HisK_dim/P_dom"/>
</dbReference>
<dbReference type="PROSITE" id="PS50885">
    <property type="entry name" value="HAMP"/>
    <property type="match status" value="1"/>
</dbReference>
<evidence type="ECO:0000256" key="3">
    <source>
        <dbReference type="ARBA" id="ARBA00012438"/>
    </source>
</evidence>
<dbReference type="SUPFAM" id="SSF47384">
    <property type="entry name" value="Homodimeric domain of signal transducing histidine kinase"/>
    <property type="match status" value="1"/>
</dbReference>